<feature type="signal peptide" evidence="1">
    <location>
        <begin position="1"/>
        <end position="20"/>
    </location>
</feature>
<dbReference type="Proteomes" id="UP000003452">
    <property type="component" value="Unassembled WGS sequence"/>
</dbReference>
<protein>
    <submittedName>
        <fullName evidence="2">Phosphate-selective porin O and P</fullName>
    </submittedName>
</protein>
<feature type="chain" id="PRO_5002830790" evidence="1">
    <location>
        <begin position="21"/>
        <end position="404"/>
    </location>
</feature>
<keyword evidence="1" id="KW-0732">Signal</keyword>
<dbReference type="eggNOG" id="COG3746">
    <property type="taxonomic scope" value="Bacteria"/>
</dbReference>
<dbReference type="GeneID" id="43185774"/>
<reference evidence="2 3" key="2">
    <citation type="submission" date="2008-08" db="EMBL/GenBank/DDBJ databases">
        <authorList>
            <person name="Fulton L."/>
            <person name="Clifton S."/>
            <person name="Fulton B."/>
            <person name="Xu J."/>
            <person name="Minx P."/>
            <person name="Pepin K.H."/>
            <person name="Johnson M."/>
            <person name="Thiruvilangam P."/>
            <person name="Bhonagiri V."/>
            <person name="Nash W.E."/>
            <person name="Mardis E.R."/>
            <person name="Wilson R.K."/>
        </authorList>
    </citation>
    <scope>NUCLEOTIDE SEQUENCE [LARGE SCALE GENOMIC DNA]</scope>
    <source>
        <strain evidence="3">DSM 17135 / JCM 12973 / M2</strain>
    </source>
</reference>
<evidence type="ECO:0000313" key="2">
    <source>
        <dbReference type="EMBL" id="EDY94646.1"/>
    </source>
</evidence>
<evidence type="ECO:0000313" key="3">
    <source>
        <dbReference type="Proteomes" id="UP000003452"/>
    </source>
</evidence>
<evidence type="ECO:0000256" key="1">
    <source>
        <dbReference type="SAM" id="SignalP"/>
    </source>
</evidence>
<dbReference type="Gene3D" id="2.40.160.10">
    <property type="entry name" value="Porin"/>
    <property type="match status" value="1"/>
</dbReference>
<name>B5D253_PHOPM</name>
<dbReference type="SUPFAM" id="SSF56935">
    <property type="entry name" value="Porins"/>
    <property type="match status" value="1"/>
</dbReference>
<dbReference type="OrthoDB" id="1058127at2"/>
<organism evidence="2 3">
    <name type="scientific">Phocaeicola plebeius (strain DSM 17135 / JCM 12973 / CCUG 54634 / M2)</name>
    <name type="common">Bacteroides plebeius</name>
    <dbReference type="NCBI Taxonomy" id="484018"/>
    <lineage>
        <taxon>Bacteria</taxon>
        <taxon>Pseudomonadati</taxon>
        <taxon>Bacteroidota</taxon>
        <taxon>Bacteroidia</taxon>
        <taxon>Bacteroidales</taxon>
        <taxon>Bacteroidaceae</taxon>
        <taxon>Phocaeicola</taxon>
    </lineage>
</organism>
<gene>
    <name evidence="2" type="ORF">BACPLE_03056</name>
</gene>
<dbReference type="InterPro" id="IPR023614">
    <property type="entry name" value="Porin_dom_sf"/>
</dbReference>
<dbReference type="Pfam" id="PF07396">
    <property type="entry name" value="Porin_O_P"/>
    <property type="match status" value="1"/>
</dbReference>
<proteinExistence type="predicted"/>
<dbReference type="InterPro" id="IPR010870">
    <property type="entry name" value="Porin_O/P"/>
</dbReference>
<dbReference type="RefSeq" id="WP_007563131.1">
    <property type="nucleotide sequence ID" value="NZ_DS990133.1"/>
</dbReference>
<comment type="caution">
    <text evidence="2">The sequence shown here is derived from an EMBL/GenBank/DDBJ whole genome shotgun (WGS) entry which is preliminary data.</text>
</comment>
<sequence>MKKILTALCLSALMPLTALAQHEEDTENGIVSLAGREGFTIASKKGDFVFKPYLLVQTSANFNWYDDEGLDKAYNQDNVANSGFAIPYAVLGFTGKAFGKVSFNLSLNAAATGAALLQQAWFDVELKKQFSIRVGKFKTPFSHAYLTTLGETLMPSLPLSLTAPVILPYSLNAVTPNIGTGFDLGVEVHGLLADKFGYEVGLFNGTGISVNTAGKTFSDDWHIPSLLYAGRFTYMPKGVMPSTQGNLNRLNEDKLMLGVSTSLNVESENESTNDYRAGLEFAMLKRKLYLGAEMYYMHVGFTKRQKIDQGYHYLGGYVQGGYFVTSRLQATARYDFFNRNGMDTNGFMNMPAVGVNYFFKGCNLKLQAMYQFVGRWGHDTQLDRDNDDLGIATHNATVMLQYTF</sequence>
<reference evidence="2 3" key="1">
    <citation type="submission" date="2008-08" db="EMBL/GenBank/DDBJ databases">
        <title>Draft genome sequence of Bacteroides plebeius (DSM 17135).</title>
        <authorList>
            <person name="Sudarsanam P."/>
            <person name="Ley R."/>
            <person name="Guruge J."/>
            <person name="Turnbaugh P.J."/>
            <person name="Mahowald M."/>
            <person name="Liep D."/>
            <person name="Gordon J."/>
        </authorList>
    </citation>
    <scope>NUCLEOTIDE SEQUENCE [LARGE SCALE GENOMIC DNA]</scope>
    <source>
        <strain evidence="3">DSM 17135 / JCM 12973 / M2</strain>
    </source>
</reference>
<accession>B5D253</accession>
<dbReference type="EMBL" id="ABQC02000023">
    <property type="protein sequence ID" value="EDY94646.1"/>
    <property type="molecule type" value="Genomic_DNA"/>
</dbReference>
<dbReference type="HOGENOM" id="CLU_668441_0_0_10"/>
<dbReference type="AlphaFoldDB" id="B5D253"/>